<organism evidence="1 2">
    <name type="scientific">Parafrankia soli</name>
    <dbReference type="NCBI Taxonomy" id="2599596"/>
    <lineage>
        <taxon>Bacteria</taxon>
        <taxon>Bacillati</taxon>
        <taxon>Actinomycetota</taxon>
        <taxon>Actinomycetes</taxon>
        <taxon>Frankiales</taxon>
        <taxon>Frankiaceae</taxon>
        <taxon>Parafrankia</taxon>
    </lineage>
</organism>
<dbReference type="CDD" id="cd00085">
    <property type="entry name" value="HNHc"/>
    <property type="match status" value="1"/>
</dbReference>
<dbReference type="Proteomes" id="UP000179769">
    <property type="component" value="Unassembled WGS sequence"/>
</dbReference>
<reference evidence="2" key="1">
    <citation type="submission" date="2016-07" db="EMBL/GenBank/DDBJ databases">
        <title>Frankia sp. NRRL B-16219 Genome sequencing.</title>
        <authorList>
            <person name="Ghodhbane-Gtari F."/>
            <person name="Swanson E."/>
            <person name="Gueddou A."/>
            <person name="Louati M."/>
            <person name="Nouioui I."/>
            <person name="Hezbri K."/>
            <person name="Abebe-Akele F."/>
            <person name="Simpson S."/>
            <person name="Morris K."/>
            <person name="Thomas K."/>
            <person name="Gtari M."/>
            <person name="Tisa L.S."/>
        </authorList>
    </citation>
    <scope>NUCLEOTIDE SEQUENCE [LARGE SCALE GENOMIC DNA]</scope>
    <source>
        <strain evidence="2">NRRL B-16219</strain>
    </source>
</reference>
<dbReference type="EMBL" id="MAXA01000002">
    <property type="protein sequence ID" value="OHV46666.1"/>
    <property type="molecule type" value="Genomic_DNA"/>
</dbReference>
<proteinExistence type="predicted"/>
<evidence type="ECO:0008006" key="3">
    <source>
        <dbReference type="Google" id="ProtNLM"/>
    </source>
</evidence>
<dbReference type="AlphaFoldDB" id="A0A1S1RKQ2"/>
<gene>
    <name evidence="1" type="ORF">BBK14_01980</name>
</gene>
<comment type="caution">
    <text evidence="1">The sequence shown here is derived from an EMBL/GenBank/DDBJ whole genome shotgun (WGS) entry which is preliminary data.</text>
</comment>
<protein>
    <recommendedName>
        <fullName evidence="3">HNH endonuclease</fullName>
    </recommendedName>
</protein>
<sequence length="115" mass="12217">MPSDTRRLVLTRAGGRCESCAGDLDISRYSLHHRRPKGMGGSRAADLHSPANLLVLCGRGNADGCHGHVHGHPIAARDAGMLVRRAADPARVPVLIHGARLVLLAIDGTYAEEAR</sequence>
<dbReference type="Gene3D" id="1.10.30.50">
    <property type="match status" value="1"/>
</dbReference>
<keyword evidence="2" id="KW-1185">Reference proteome</keyword>
<accession>A0A1S1RKQ2</accession>
<dbReference type="InterPro" id="IPR003615">
    <property type="entry name" value="HNH_nuc"/>
</dbReference>
<evidence type="ECO:0000313" key="2">
    <source>
        <dbReference type="Proteomes" id="UP000179769"/>
    </source>
</evidence>
<evidence type="ECO:0000313" key="1">
    <source>
        <dbReference type="EMBL" id="OHV46666.1"/>
    </source>
</evidence>
<name>A0A1S1RKQ2_9ACTN</name>